<dbReference type="Gene3D" id="1.10.10.60">
    <property type="entry name" value="Homeodomain-like"/>
    <property type="match status" value="1"/>
</dbReference>
<evidence type="ECO:0000313" key="8">
    <source>
        <dbReference type="EMBL" id="ADO22641.1"/>
    </source>
</evidence>
<dbReference type="GO" id="GO:0005634">
    <property type="term" value="C:nucleus"/>
    <property type="evidence" value="ECO:0007669"/>
    <property type="project" value="UniProtKB-SubCell"/>
</dbReference>
<dbReference type="SUPFAM" id="SSF46689">
    <property type="entry name" value="Homeodomain-like"/>
    <property type="match status" value="1"/>
</dbReference>
<name>E3UJW3_MNELE</name>
<dbReference type="EMBL" id="HM444120">
    <property type="protein sequence ID" value="ADO22641.1"/>
    <property type="molecule type" value="mRNA"/>
</dbReference>
<evidence type="ECO:0000259" key="7">
    <source>
        <dbReference type="PROSITE" id="PS50071"/>
    </source>
</evidence>
<dbReference type="CDD" id="cd00086">
    <property type="entry name" value="homeodomain"/>
    <property type="match status" value="1"/>
</dbReference>
<dbReference type="Pfam" id="PF00046">
    <property type="entry name" value="Homeodomain"/>
    <property type="match status" value="1"/>
</dbReference>
<dbReference type="InterPro" id="IPR001356">
    <property type="entry name" value="HD"/>
</dbReference>
<comment type="subcellular location">
    <subcellularLocation>
        <location evidence="4 5">Nucleus</location>
    </subcellularLocation>
</comment>
<reference evidence="8" key="1">
    <citation type="journal article" date="2010" name="Evodevo">
        <title>The homeodomain complement of the ctenophore Mnemiopsis leidyi suggests that Ctenophora and Porifera diverged prior to the ParaHoxozoa.</title>
        <authorList>
            <person name="Ryan J.F."/>
            <person name="Pang K."/>
            <person name="NISC Comparative Sequencing Program"/>
            <person name="Mullikin J.C."/>
            <person name="Martindale M.Q."/>
            <person name="Baxevanis A.D."/>
        </authorList>
    </citation>
    <scope>NUCLEOTIDE SEQUENCE</scope>
</reference>
<dbReference type="InterPro" id="IPR031701">
    <property type="entry name" value="SIX1_SD"/>
</dbReference>
<accession>E3UJW3</accession>
<evidence type="ECO:0000256" key="6">
    <source>
        <dbReference type="SAM" id="MobiDB-lite"/>
    </source>
</evidence>
<protein>
    <submittedName>
        <fullName evidence="8">SIX class homeobox transcription factor SIX59c</fullName>
    </submittedName>
</protein>
<dbReference type="PANTHER" id="PTHR10390:SF44">
    <property type="entry name" value="SIX HOMEOBOX 4"/>
    <property type="match status" value="1"/>
</dbReference>
<feature type="domain" description="Homeobox" evidence="7">
    <location>
        <begin position="328"/>
        <end position="376"/>
    </location>
</feature>
<organism evidence="8">
    <name type="scientific">Mnemiopsis leidyi</name>
    <name type="common">Sea walnut</name>
    <name type="synonym">Warty comb jellyfish</name>
    <dbReference type="NCBI Taxonomy" id="27923"/>
    <lineage>
        <taxon>Eukaryota</taxon>
        <taxon>Metazoa</taxon>
        <taxon>Ctenophora</taxon>
        <taxon>Tentaculata</taxon>
        <taxon>Lobata</taxon>
        <taxon>Bolinopsidae</taxon>
        <taxon>Mnemiopsis</taxon>
    </lineage>
</organism>
<dbReference type="InterPro" id="IPR009057">
    <property type="entry name" value="Homeodomain-like_sf"/>
</dbReference>
<keyword evidence="2 4" id="KW-0371">Homeobox</keyword>
<feature type="compositionally biased region" description="Pro residues" evidence="6">
    <location>
        <begin position="172"/>
        <end position="208"/>
    </location>
</feature>
<gene>
    <name evidence="8" type="primary">SIX59c</name>
</gene>
<proteinExistence type="evidence at transcript level"/>
<keyword evidence="3 4" id="KW-0539">Nucleus</keyword>
<evidence type="ECO:0000256" key="1">
    <source>
        <dbReference type="ARBA" id="ARBA00023125"/>
    </source>
</evidence>
<evidence type="ECO:0000256" key="5">
    <source>
        <dbReference type="RuleBase" id="RU000682"/>
    </source>
</evidence>
<dbReference type="PANTHER" id="PTHR10390">
    <property type="entry name" value="HOMEOBOX PROTEIN SIX"/>
    <property type="match status" value="1"/>
</dbReference>
<sequence>MEFRRLPSLHKQITAILRADIRLHPSSSCLSIAIVEQFQAHCALIHQLESGEHTQILNFLRVECKRIPRFPFSSERKISPYPDFQFSSSGIMGLRILNLVKLDTHITTQPTQTSCPPFTAAPASFLEDPHHRSLNRSLNLSRLDSSVLDSSCSSVLNLTAVKQELMEYPSPARTPNPTPLPKPVPLPKASPASTPAPEPASVPTPATEPAPVKSKPTRPSQPRRRRTSKADEIPILEDPSSEYKIAEELSSSEQWDDLLTYISTSSFNQAEHPALQKLWFNAVYESYILTKVPEKQKHLTPAVKYRLRKQNPVPVSISSTAPCTNNYFSQEVRSTLDAAFNLNNRPTPEMVKILREQTGLTAKQIRNYFKNKRSRS</sequence>
<evidence type="ECO:0000256" key="3">
    <source>
        <dbReference type="ARBA" id="ARBA00023242"/>
    </source>
</evidence>
<evidence type="ECO:0000256" key="2">
    <source>
        <dbReference type="ARBA" id="ARBA00023155"/>
    </source>
</evidence>
<dbReference type="Pfam" id="PF16878">
    <property type="entry name" value="SIX1_SD"/>
    <property type="match status" value="1"/>
</dbReference>
<dbReference type="GO" id="GO:0000978">
    <property type="term" value="F:RNA polymerase II cis-regulatory region sequence-specific DNA binding"/>
    <property type="evidence" value="ECO:0007669"/>
    <property type="project" value="TreeGrafter"/>
</dbReference>
<dbReference type="SMART" id="SM00389">
    <property type="entry name" value="HOX"/>
    <property type="match status" value="1"/>
</dbReference>
<dbReference type="GO" id="GO:0000981">
    <property type="term" value="F:DNA-binding transcription factor activity, RNA polymerase II-specific"/>
    <property type="evidence" value="ECO:0007669"/>
    <property type="project" value="TreeGrafter"/>
</dbReference>
<keyword evidence="1 4" id="KW-0238">DNA-binding</keyword>
<dbReference type="GO" id="GO:0005667">
    <property type="term" value="C:transcription regulator complex"/>
    <property type="evidence" value="ECO:0007669"/>
    <property type="project" value="TreeGrafter"/>
</dbReference>
<dbReference type="AlphaFoldDB" id="E3UJW3"/>
<feature type="compositionally biased region" description="Low complexity" evidence="6">
    <location>
        <begin position="209"/>
        <end position="220"/>
    </location>
</feature>
<feature type="region of interest" description="Disordered" evidence="6">
    <location>
        <begin position="168"/>
        <end position="239"/>
    </location>
</feature>
<dbReference type="PROSITE" id="PS50071">
    <property type="entry name" value="HOMEOBOX_2"/>
    <property type="match status" value="1"/>
</dbReference>
<evidence type="ECO:0000256" key="4">
    <source>
        <dbReference type="PROSITE-ProRule" id="PRU00108"/>
    </source>
</evidence>